<protein>
    <submittedName>
        <fullName evidence="8">Beta,beta-carotene 15,15'-dioxygenase-like</fullName>
    </submittedName>
</protein>
<dbReference type="InterPro" id="IPR004294">
    <property type="entry name" value="Carotenoid_Oase"/>
</dbReference>
<proteinExistence type="inferred from homology"/>
<dbReference type="GeneID" id="101851075"/>
<evidence type="ECO:0000256" key="3">
    <source>
        <dbReference type="ARBA" id="ARBA00022723"/>
    </source>
</evidence>
<feature type="signal peptide" evidence="6">
    <location>
        <begin position="1"/>
        <end position="21"/>
    </location>
</feature>
<dbReference type="Proteomes" id="UP000694888">
    <property type="component" value="Unplaced"/>
</dbReference>
<evidence type="ECO:0000313" key="8">
    <source>
        <dbReference type="RefSeq" id="XP_012943603.1"/>
    </source>
</evidence>
<reference evidence="8" key="1">
    <citation type="submission" date="2025-08" db="UniProtKB">
        <authorList>
            <consortium name="RefSeq"/>
        </authorList>
    </citation>
    <scope>IDENTIFICATION</scope>
</reference>
<dbReference type="Pfam" id="PF03055">
    <property type="entry name" value="RPE65"/>
    <property type="match status" value="1"/>
</dbReference>
<keyword evidence="3" id="KW-0479">Metal-binding</keyword>
<evidence type="ECO:0000256" key="1">
    <source>
        <dbReference type="ARBA" id="ARBA00001954"/>
    </source>
</evidence>
<comment type="similarity">
    <text evidence="2">Belongs to the carotenoid oxygenase family.</text>
</comment>
<evidence type="ECO:0000256" key="4">
    <source>
        <dbReference type="ARBA" id="ARBA00023002"/>
    </source>
</evidence>
<organism evidence="7 8">
    <name type="scientific">Aplysia californica</name>
    <name type="common">California sea hare</name>
    <dbReference type="NCBI Taxonomy" id="6500"/>
    <lineage>
        <taxon>Eukaryota</taxon>
        <taxon>Metazoa</taxon>
        <taxon>Spiralia</taxon>
        <taxon>Lophotrochozoa</taxon>
        <taxon>Mollusca</taxon>
        <taxon>Gastropoda</taxon>
        <taxon>Heterobranchia</taxon>
        <taxon>Euthyneura</taxon>
        <taxon>Tectipleura</taxon>
        <taxon>Aplysiida</taxon>
        <taxon>Aplysioidea</taxon>
        <taxon>Aplysiidae</taxon>
        <taxon>Aplysia</taxon>
    </lineage>
</organism>
<feature type="chain" id="PRO_5047278416" evidence="6">
    <location>
        <begin position="22"/>
        <end position="553"/>
    </location>
</feature>
<evidence type="ECO:0000256" key="6">
    <source>
        <dbReference type="SAM" id="SignalP"/>
    </source>
</evidence>
<keyword evidence="4" id="KW-0560">Oxidoreductase</keyword>
<comment type="cofactor">
    <cofactor evidence="1">
        <name>Fe(2+)</name>
        <dbReference type="ChEBI" id="CHEBI:29033"/>
    </cofactor>
</comment>
<keyword evidence="6" id="KW-0732">Signal</keyword>
<gene>
    <name evidence="8" type="primary">LOC101851075</name>
</gene>
<dbReference type="RefSeq" id="XP_012943603.1">
    <property type="nucleotide sequence ID" value="XM_013088149.2"/>
</dbReference>
<sequence length="553" mass="62334">MVRRAPMLWRVPLVLTLCLQASRVVTDAACDVTHGCTDSGQSADQAAERGFSLFFQSNLKELEDVPVTFVKPLPPWMNGTLVRNGLGQYENGPRRVVHAFDGFAKLASWKFQGNSTALFSTKFIRSRVYRMSQKTNTIAPFLLFQSVTPPFSFFEKVRCLLRGIDNMNINIFRFPHPKKKRHEYAALSDFWISYKIDIDDLSTKRRVVPVIKKTPKSATALQGSGFLNLLSSAHPVPEPGTNNYLTFLSSVAFYPWDSNVINLIRVKSLKRRKIIAQWPVERLPYMHSFSVTQTKAILLASPFHVNIYCMAQKAEPFSCLDWDGTQPATLYVVGLGSGHIQTVTMPCVFTMHHVNAYDVNETTIIMDISTYPNPDFVHHLELEILRDPVKRNSFAAHALLKRLSIDLVKGQVTELPIDIDPSNPSLASLLDMPVINEKYRSKHYCFVYGLVIKTDNITLSATAVVKKDLCGRGKADLTWQMAGHFPVEPWFVPTPGATAEDDGLLLVPVLDGVREITYLSVLDARTMTSVNRADLPTYIPYSLHGRYFEQEDK</sequence>
<keyword evidence="7" id="KW-1185">Reference proteome</keyword>
<keyword evidence="5" id="KW-0408">Iron</keyword>
<evidence type="ECO:0000256" key="5">
    <source>
        <dbReference type="ARBA" id="ARBA00023004"/>
    </source>
</evidence>
<dbReference type="PANTHER" id="PTHR10543:SF24">
    <property type="entry name" value="CAROTENOID ISOMEROOXYGENASE"/>
    <property type="match status" value="1"/>
</dbReference>
<accession>A0ABM1A9V4</accession>
<dbReference type="PANTHER" id="PTHR10543">
    <property type="entry name" value="BETA-CAROTENE DIOXYGENASE"/>
    <property type="match status" value="1"/>
</dbReference>
<evidence type="ECO:0000256" key="2">
    <source>
        <dbReference type="ARBA" id="ARBA00006787"/>
    </source>
</evidence>
<name>A0ABM1A9V4_APLCA</name>
<evidence type="ECO:0000313" key="7">
    <source>
        <dbReference type="Proteomes" id="UP000694888"/>
    </source>
</evidence>